<dbReference type="InterPro" id="IPR043519">
    <property type="entry name" value="NT_sf"/>
</dbReference>
<proteinExistence type="predicted"/>
<dbReference type="Gene3D" id="3.30.460.10">
    <property type="entry name" value="Beta Polymerase, domain 2"/>
    <property type="match status" value="1"/>
</dbReference>
<reference evidence="2 3" key="1">
    <citation type="submission" date="2019-11" db="EMBL/GenBank/DDBJ databases">
        <authorList>
            <person name="Zheng R.K."/>
            <person name="Sun C.M."/>
        </authorList>
    </citation>
    <scope>NUCLEOTIDE SEQUENCE [LARGE SCALE GENOMIC DNA]</scope>
    <source>
        <strain evidence="2 3">WC007</strain>
    </source>
</reference>
<keyword evidence="3" id="KW-1185">Reference proteome</keyword>
<accession>A0A6I6JVI3</accession>
<dbReference type="Proteomes" id="UP000428260">
    <property type="component" value="Chromosome"/>
</dbReference>
<dbReference type="InterPro" id="IPR041633">
    <property type="entry name" value="Polbeta"/>
</dbReference>
<dbReference type="EMBL" id="CP046401">
    <property type="protein sequence ID" value="QGY46581.1"/>
    <property type="molecule type" value="Genomic_DNA"/>
</dbReference>
<protein>
    <submittedName>
        <fullName evidence="2">Nucleotidyltransferase domain-containing protein</fullName>
    </submittedName>
</protein>
<evidence type="ECO:0000313" key="3">
    <source>
        <dbReference type="Proteomes" id="UP000428260"/>
    </source>
</evidence>
<sequence>MRIKPEIQEFIREMALKMFPGDEFYLFGSRLDNKGAGGDIDILILSDKKIDNKKLRLFRINFYKKFGWQKIDLVNFTKTDDSTFKKIILGNAQPL</sequence>
<dbReference type="SUPFAM" id="SSF81301">
    <property type="entry name" value="Nucleotidyltransferase"/>
    <property type="match status" value="1"/>
</dbReference>
<dbReference type="GO" id="GO:0016740">
    <property type="term" value="F:transferase activity"/>
    <property type="evidence" value="ECO:0007669"/>
    <property type="project" value="UniProtKB-KW"/>
</dbReference>
<organism evidence="2 3">
    <name type="scientific">Maribellus comscasis</name>
    <dbReference type="NCBI Taxonomy" id="2681766"/>
    <lineage>
        <taxon>Bacteria</taxon>
        <taxon>Pseudomonadati</taxon>
        <taxon>Bacteroidota</taxon>
        <taxon>Bacteroidia</taxon>
        <taxon>Marinilabiliales</taxon>
        <taxon>Prolixibacteraceae</taxon>
        <taxon>Maribellus</taxon>
    </lineage>
</organism>
<feature type="domain" description="Polymerase beta nucleotidyltransferase" evidence="1">
    <location>
        <begin position="24"/>
        <end position="90"/>
    </location>
</feature>
<evidence type="ECO:0000313" key="2">
    <source>
        <dbReference type="EMBL" id="QGY46581.1"/>
    </source>
</evidence>
<dbReference type="KEGG" id="mcos:GM418_23845"/>
<gene>
    <name evidence="2" type="ORF">GM418_23845</name>
</gene>
<keyword evidence="2" id="KW-0808">Transferase</keyword>
<dbReference type="Pfam" id="PF18765">
    <property type="entry name" value="Polbeta"/>
    <property type="match status" value="1"/>
</dbReference>
<evidence type="ECO:0000259" key="1">
    <source>
        <dbReference type="Pfam" id="PF18765"/>
    </source>
</evidence>
<dbReference type="CDD" id="cd05403">
    <property type="entry name" value="NT_KNTase_like"/>
    <property type="match status" value="1"/>
</dbReference>
<name>A0A6I6JVI3_9BACT</name>
<dbReference type="AlphaFoldDB" id="A0A6I6JVI3"/>